<dbReference type="SUPFAM" id="SSF48371">
    <property type="entry name" value="ARM repeat"/>
    <property type="match status" value="1"/>
</dbReference>
<keyword evidence="1" id="KW-0677">Repeat</keyword>
<organism evidence="4 5">
    <name type="scientific">Hondaea fermentalgiana</name>
    <dbReference type="NCBI Taxonomy" id="2315210"/>
    <lineage>
        <taxon>Eukaryota</taxon>
        <taxon>Sar</taxon>
        <taxon>Stramenopiles</taxon>
        <taxon>Bigyra</taxon>
        <taxon>Labyrinthulomycetes</taxon>
        <taxon>Thraustochytrida</taxon>
        <taxon>Thraustochytriidae</taxon>
        <taxon>Hondaea</taxon>
    </lineage>
</organism>
<evidence type="ECO:0000256" key="1">
    <source>
        <dbReference type="ARBA" id="ARBA00022737"/>
    </source>
</evidence>
<dbReference type="AlphaFoldDB" id="A0A2R5G6T6"/>
<dbReference type="PROSITE" id="PS50077">
    <property type="entry name" value="HEAT_REPEAT"/>
    <property type="match status" value="1"/>
</dbReference>
<feature type="region of interest" description="Disordered" evidence="3">
    <location>
        <begin position="282"/>
        <end position="337"/>
    </location>
</feature>
<dbReference type="InParanoid" id="A0A2R5G6T6"/>
<reference evidence="4 5" key="1">
    <citation type="submission" date="2017-12" db="EMBL/GenBank/DDBJ databases">
        <title>Sequencing, de novo assembly and annotation of complete genome of a new Thraustochytrid species, strain FCC1311.</title>
        <authorList>
            <person name="Sedici K."/>
            <person name="Godart F."/>
            <person name="Aiese Cigliano R."/>
            <person name="Sanseverino W."/>
            <person name="Barakat M."/>
            <person name="Ortet P."/>
            <person name="Marechal E."/>
            <person name="Cagnac O."/>
            <person name="Amato A."/>
        </authorList>
    </citation>
    <scope>NUCLEOTIDE SEQUENCE [LARGE SCALE GENOMIC DNA]</scope>
</reference>
<sequence length="785" mass="85306">MADLESRDQVMTFWSSEISSFLDDETRAHAVGHSHLIAREVGAKRVVDAMDKILLPRETSDLVWCALAKSLGAREFSESARAKCLLHWLLEMPEPQVRREAVRSVLLHAHRGDPLVAYPGALDVSIFDSIPSVDGKSSPNAAPVSPSNGTASSPRGSPKKTQSGSNYQSNEKTNNNNNNIAGKHGSPVSSSSAASRRDRIPSNGSEDNRIAPGCLLLPHLCEPGSFKSFFQRISVCELLAEPIPSGLSPEEEVDLIHKLGKDPVPMVRAAVAKNLGSLAHKAAVKAARNPKKSAMSSPKASRPEIKKKKKNSEDASAVVSPSPLGLSSRSSSSDRGDIAVPETLLQRKMPLSLVRDLMADPDDLVQALAIEHCLAQFILEMRTPDEKVHFLHVLKESLVHSNSWRSRFALASQLDFLFDELAKWNPSASSHVIHGDDDAEDLPDAVAKVDLDGALGSDLPQAVALNTSNSSGRARGASRGRSSSSGGDSGSGISNGMEDVEKVPQSFRLEDLQFIVMELFSDPMPEVRSAAAKHFKFFFANPVFTPLLEKLVGDEDAAVRRAILETFPSLARRAPSQIANMLHHLISDDPEPDIRISAVQIFFRADFLRLLPKGLCLDLLPQVYGAVFWAGENAGMRSASVQSSHDPNAAASTWRAKDAAIAAVHEVVKVLSESEWTHQANGVNFLIQCLRSPVRRIRSNAVSQIPAIAERFGHDWMQHHLVGIPQVLMQDPASDYKVRITALELVEQLVKVQCSSGQLEQVVRAAAQSDPVKNVRQKAQGLLQL</sequence>
<name>A0A2R5G6T6_9STRA</name>
<evidence type="ECO:0000313" key="5">
    <source>
        <dbReference type="Proteomes" id="UP000241890"/>
    </source>
</evidence>
<dbReference type="PANTHER" id="PTHR10648:SF4">
    <property type="entry name" value="PROTEIN PHOSPHATASE 2 (FORMERLY 2A), REGULATORY SUBUNIT A, BETA ISOFORM-RELATED"/>
    <property type="match status" value="1"/>
</dbReference>
<dbReference type="InterPro" id="IPR021133">
    <property type="entry name" value="HEAT_type_2"/>
</dbReference>
<gene>
    <name evidence="4" type="ORF">FCC1311_022492</name>
</gene>
<proteinExistence type="predicted"/>
<feature type="region of interest" description="Disordered" evidence="3">
    <location>
        <begin position="134"/>
        <end position="209"/>
    </location>
</feature>
<feature type="compositionally biased region" description="Low complexity" evidence="3">
    <location>
        <begin position="468"/>
        <end position="496"/>
    </location>
</feature>
<dbReference type="Gene3D" id="1.25.10.10">
    <property type="entry name" value="Leucine-rich Repeat Variant"/>
    <property type="match status" value="1"/>
</dbReference>
<dbReference type="GO" id="GO:0005829">
    <property type="term" value="C:cytosol"/>
    <property type="evidence" value="ECO:0007669"/>
    <property type="project" value="TreeGrafter"/>
</dbReference>
<dbReference type="Proteomes" id="UP000241890">
    <property type="component" value="Unassembled WGS sequence"/>
</dbReference>
<dbReference type="GO" id="GO:0000159">
    <property type="term" value="C:protein phosphatase type 2A complex"/>
    <property type="evidence" value="ECO:0007669"/>
    <property type="project" value="TreeGrafter"/>
</dbReference>
<feature type="compositionally biased region" description="Low complexity" evidence="3">
    <location>
        <begin position="137"/>
        <end position="148"/>
    </location>
</feature>
<evidence type="ECO:0000313" key="4">
    <source>
        <dbReference type="EMBL" id="GBG26029.1"/>
    </source>
</evidence>
<feature type="region of interest" description="Disordered" evidence="3">
    <location>
        <begin position="466"/>
        <end position="497"/>
    </location>
</feature>
<dbReference type="GO" id="GO:0005634">
    <property type="term" value="C:nucleus"/>
    <property type="evidence" value="ECO:0007669"/>
    <property type="project" value="TreeGrafter"/>
</dbReference>
<dbReference type="InterPro" id="IPR051023">
    <property type="entry name" value="PP2A_Regulatory_Subunit_A"/>
</dbReference>
<feature type="compositionally biased region" description="Low complexity" evidence="3">
    <location>
        <begin position="320"/>
        <end position="331"/>
    </location>
</feature>
<accession>A0A2R5G6T6</accession>
<comment type="caution">
    <text evidence="4">The sequence shown here is derived from an EMBL/GenBank/DDBJ whole genome shotgun (WGS) entry which is preliminary data.</text>
</comment>
<feature type="repeat" description="HEAT" evidence="2">
    <location>
        <begin position="544"/>
        <end position="582"/>
    </location>
</feature>
<evidence type="ECO:0000256" key="2">
    <source>
        <dbReference type="PROSITE-ProRule" id="PRU00103"/>
    </source>
</evidence>
<feature type="compositionally biased region" description="Polar residues" evidence="3">
    <location>
        <begin position="149"/>
        <end position="173"/>
    </location>
</feature>
<dbReference type="GO" id="GO:0019888">
    <property type="term" value="F:protein phosphatase regulator activity"/>
    <property type="evidence" value="ECO:0007669"/>
    <property type="project" value="TreeGrafter"/>
</dbReference>
<evidence type="ECO:0000256" key="3">
    <source>
        <dbReference type="SAM" id="MobiDB-lite"/>
    </source>
</evidence>
<dbReference type="PANTHER" id="PTHR10648">
    <property type="entry name" value="SERINE/THREONINE-PROTEIN PHOSPHATASE PP2A 65 KDA REGULATORY SUBUNIT"/>
    <property type="match status" value="1"/>
</dbReference>
<dbReference type="EMBL" id="BEYU01000018">
    <property type="protein sequence ID" value="GBG26029.1"/>
    <property type="molecule type" value="Genomic_DNA"/>
</dbReference>
<keyword evidence="5" id="KW-1185">Reference proteome</keyword>
<dbReference type="InterPro" id="IPR016024">
    <property type="entry name" value="ARM-type_fold"/>
</dbReference>
<dbReference type="InterPro" id="IPR011989">
    <property type="entry name" value="ARM-like"/>
</dbReference>
<protein>
    <submittedName>
        <fullName evidence="4">Serine/threonine-protein phosphatase 2A 65 kDa regulatory subunit A gamma isoform</fullName>
    </submittedName>
</protein>
<dbReference type="Pfam" id="PF13646">
    <property type="entry name" value="HEAT_2"/>
    <property type="match status" value="1"/>
</dbReference>